<dbReference type="PANTHER" id="PTHR31126:SF1">
    <property type="entry name" value="TYROSINE SPECIFIC PROTEIN PHOSPHATASES DOMAIN-CONTAINING PROTEIN"/>
    <property type="match status" value="1"/>
</dbReference>
<accession>A0A076EQ08</accession>
<dbReference type="PROSITE" id="PS50056">
    <property type="entry name" value="TYR_PHOSPHATASE_2"/>
    <property type="match status" value="1"/>
</dbReference>
<gene>
    <name evidence="3" type="ORF">EP51_22460</name>
</gene>
<evidence type="ECO:0000313" key="3">
    <source>
        <dbReference type="EMBL" id="AII07267.1"/>
    </source>
</evidence>
<dbReference type="SUPFAM" id="SSF52799">
    <property type="entry name" value="(Phosphotyrosine protein) phosphatases II"/>
    <property type="match status" value="1"/>
</dbReference>
<dbReference type="eggNOG" id="COG2365">
    <property type="taxonomic scope" value="Bacteria"/>
</dbReference>
<evidence type="ECO:0000313" key="4">
    <source>
        <dbReference type="Proteomes" id="UP000028488"/>
    </source>
</evidence>
<name>A0A076EQ08_RHOOP</name>
<dbReference type="RefSeq" id="WP_037235986.1">
    <property type="nucleotide sequence ID" value="NZ_CP008947.1"/>
</dbReference>
<dbReference type="PROSITE" id="PS00383">
    <property type="entry name" value="TYR_PHOSPHATASE_1"/>
    <property type="match status" value="1"/>
</dbReference>
<dbReference type="Gene3D" id="3.90.190.10">
    <property type="entry name" value="Protein tyrosine phosphatase superfamily"/>
    <property type="match status" value="1"/>
</dbReference>
<dbReference type="InterPro" id="IPR029021">
    <property type="entry name" value="Prot-tyrosine_phosphatase-like"/>
</dbReference>
<dbReference type="EMBL" id="CP008947">
    <property type="protein sequence ID" value="AII07267.1"/>
    <property type="molecule type" value="Genomic_DNA"/>
</dbReference>
<sequence>MTSTLPAATNHRRLNLTGTYNFRDLGGFPTDTGTTKWNKLFRSDALHRLDQPARDLLRERKLALVIDLREQQELDDSPSALDGVGHRVEHLPVYEGEVDLDGANFDLAVVYRDMVENYGHRLTRAVRAIAASGDDPTVVHCTAGKDRTGLVVALTLAAVGADQRDIVADYAMSEVLLAGDWALGMAEKMRARGLPDGVDVDHLVGASPAVLMRTTLDSITTAHGGVRDFLLDHGMTERELDDLRGALVA</sequence>
<organism evidence="3 4">
    <name type="scientific">Rhodococcus opacus</name>
    <name type="common">Nocardia opaca</name>
    <dbReference type="NCBI Taxonomy" id="37919"/>
    <lineage>
        <taxon>Bacteria</taxon>
        <taxon>Bacillati</taxon>
        <taxon>Actinomycetota</taxon>
        <taxon>Actinomycetes</taxon>
        <taxon>Mycobacteriales</taxon>
        <taxon>Nocardiaceae</taxon>
        <taxon>Rhodococcus</taxon>
    </lineage>
</organism>
<dbReference type="PANTHER" id="PTHR31126">
    <property type="entry name" value="TYROSINE-PROTEIN PHOSPHATASE"/>
    <property type="match status" value="1"/>
</dbReference>
<dbReference type="InterPro" id="IPR026893">
    <property type="entry name" value="Tyr/Ser_Pase_IphP-type"/>
</dbReference>
<comment type="similarity">
    <text evidence="1">Belongs to the protein-tyrosine phosphatase family.</text>
</comment>
<dbReference type="GO" id="GO:0004721">
    <property type="term" value="F:phosphoprotein phosphatase activity"/>
    <property type="evidence" value="ECO:0007669"/>
    <property type="project" value="InterPro"/>
</dbReference>
<dbReference type="InterPro" id="IPR000387">
    <property type="entry name" value="Tyr_Pase_dom"/>
</dbReference>
<protein>
    <submittedName>
        <fullName evidence="3">Protein tyrosine phosphatase</fullName>
    </submittedName>
</protein>
<feature type="domain" description="Tyrosine specific protein phosphatases" evidence="2">
    <location>
        <begin position="120"/>
        <end position="167"/>
    </location>
</feature>
<dbReference type="InterPro" id="IPR016130">
    <property type="entry name" value="Tyr_Pase_AS"/>
</dbReference>
<dbReference type="AlphaFoldDB" id="A0A076EQ08"/>
<dbReference type="Proteomes" id="UP000028488">
    <property type="component" value="Chromosome"/>
</dbReference>
<evidence type="ECO:0000256" key="1">
    <source>
        <dbReference type="ARBA" id="ARBA00009580"/>
    </source>
</evidence>
<evidence type="ECO:0000259" key="2">
    <source>
        <dbReference type="PROSITE" id="PS50056"/>
    </source>
</evidence>
<proteinExistence type="inferred from homology"/>
<dbReference type="Pfam" id="PF13350">
    <property type="entry name" value="Y_phosphatase3"/>
    <property type="match status" value="1"/>
</dbReference>
<reference evidence="3 4" key="1">
    <citation type="submission" date="2014-07" db="EMBL/GenBank/DDBJ databases">
        <title>Genome Sequence of Rhodococcus opacus Strain R7, a Biodegrader of Mono- and Polycyclic Aromatic Hydrocarbons.</title>
        <authorList>
            <person name="Di Gennaro P."/>
            <person name="Zampolli J."/>
            <person name="Presti I."/>
            <person name="Cappelletti M."/>
            <person name="D'Ursi P."/>
            <person name="Orro A."/>
            <person name="Mezzelani A."/>
            <person name="Milanesi L."/>
        </authorList>
    </citation>
    <scope>NUCLEOTIDE SEQUENCE [LARGE SCALE GENOMIC DNA]</scope>
    <source>
        <strain evidence="3 4">R7</strain>
    </source>
</reference>